<comment type="caution">
    <text evidence="9">The sequence shown here is derived from an EMBL/GenBank/DDBJ whole genome shotgun (WGS) entry which is preliminary data.</text>
</comment>
<dbReference type="CDD" id="cd09274">
    <property type="entry name" value="RNase_HI_RT_Ty3"/>
    <property type="match status" value="1"/>
</dbReference>
<dbReference type="GO" id="GO:0003964">
    <property type="term" value="F:RNA-directed DNA polymerase activity"/>
    <property type="evidence" value="ECO:0007669"/>
    <property type="project" value="UniProtKB-KW"/>
</dbReference>
<keyword evidence="3" id="KW-0540">Nuclease</keyword>
<evidence type="ECO:0000256" key="3">
    <source>
        <dbReference type="ARBA" id="ARBA00022722"/>
    </source>
</evidence>
<evidence type="ECO:0000256" key="7">
    <source>
        <dbReference type="SAM" id="MobiDB-lite"/>
    </source>
</evidence>
<dbReference type="SUPFAM" id="SSF56672">
    <property type="entry name" value="DNA/RNA polymerases"/>
    <property type="match status" value="1"/>
</dbReference>
<evidence type="ECO:0000256" key="5">
    <source>
        <dbReference type="ARBA" id="ARBA00022801"/>
    </source>
</evidence>
<reference evidence="9" key="2">
    <citation type="submission" date="2022-01" db="EMBL/GenBank/DDBJ databases">
        <authorList>
            <person name="Yamashiro T."/>
            <person name="Shiraishi A."/>
            <person name="Satake H."/>
            <person name="Nakayama K."/>
        </authorList>
    </citation>
    <scope>NUCLEOTIDE SEQUENCE</scope>
</reference>
<feature type="region of interest" description="Disordered" evidence="7">
    <location>
        <begin position="107"/>
        <end position="144"/>
    </location>
</feature>
<keyword evidence="2" id="KW-0548">Nucleotidyltransferase</keyword>
<feature type="compositionally biased region" description="Basic residues" evidence="7">
    <location>
        <begin position="107"/>
        <end position="117"/>
    </location>
</feature>
<dbReference type="EMBL" id="BQNB010010491">
    <property type="protein sequence ID" value="GJS78007.1"/>
    <property type="molecule type" value="Genomic_DNA"/>
</dbReference>
<accession>A0ABQ4YM42</accession>
<gene>
    <name evidence="9" type="ORF">Tco_0727888</name>
</gene>
<evidence type="ECO:0000256" key="2">
    <source>
        <dbReference type="ARBA" id="ARBA00022695"/>
    </source>
</evidence>
<dbReference type="Proteomes" id="UP001151760">
    <property type="component" value="Unassembled WGS sequence"/>
</dbReference>
<keyword evidence="1" id="KW-0808">Transferase</keyword>
<keyword evidence="4" id="KW-0255">Endonuclease</keyword>
<dbReference type="InterPro" id="IPR043502">
    <property type="entry name" value="DNA/RNA_pol_sf"/>
</dbReference>
<dbReference type="InterPro" id="IPR041373">
    <property type="entry name" value="RT_RNaseH"/>
</dbReference>
<evidence type="ECO:0000256" key="1">
    <source>
        <dbReference type="ARBA" id="ARBA00022679"/>
    </source>
</evidence>
<proteinExistence type="predicted"/>
<name>A0ABQ4YM42_9ASTR</name>
<keyword evidence="5" id="KW-0378">Hydrolase</keyword>
<feature type="domain" description="Reverse transcriptase RNase H-like" evidence="8">
    <location>
        <begin position="157"/>
        <end position="242"/>
    </location>
</feature>
<evidence type="ECO:0000313" key="10">
    <source>
        <dbReference type="Proteomes" id="UP001151760"/>
    </source>
</evidence>
<dbReference type="Pfam" id="PF17917">
    <property type="entry name" value="RT_RNaseH"/>
    <property type="match status" value="1"/>
</dbReference>
<keyword evidence="6 9" id="KW-0695">RNA-directed DNA polymerase</keyword>
<dbReference type="PANTHER" id="PTHR34072">
    <property type="entry name" value="ENZYMATIC POLYPROTEIN-RELATED"/>
    <property type="match status" value="1"/>
</dbReference>
<evidence type="ECO:0000259" key="8">
    <source>
        <dbReference type="Pfam" id="PF17917"/>
    </source>
</evidence>
<keyword evidence="10" id="KW-1185">Reference proteome</keyword>
<evidence type="ECO:0000256" key="6">
    <source>
        <dbReference type="ARBA" id="ARBA00022918"/>
    </source>
</evidence>
<organism evidence="9 10">
    <name type="scientific">Tanacetum coccineum</name>
    <dbReference type="NCBI Taxonomy" id="301880"/>
    <lineage>
        <taxon>Eukaryota</taxon>
        <taxon>Viridiplantae</taxon>
        <taxon>Streptophyta</taxon>
        <taxon>Embryophyta</taxon>
        <taxon>Tracheophyta</taxon>
        <taxon>Spermatophyta</taxon>
        <taxon>Magnoliopsida</taxon>
        <taxon>eudicotyledons</taxon>
        <taxon>Gunneridae</taxon>
        <taxon>Pentapetalae</taxon>
        <taxon>asterids</taxon>
        <taxon>campanulids</taxon>
        <taxon>Asterales</taxon>
        <taxon>Asteraceae</taxon>
        <taxon>Asteroideae</taxon>
        <taxon>Anthemideae</taxon>
        <taxon>Anthemidinae</taxon>
        <taxon>Tanacetum</taxon>
    </lineage>
</organism>
<protein>
    <submittedName>
        <fullName evidence="9">Reverse transcriptase domain-containing protein</fullName>
    </submittedName>
</protein>
<sequence>MNGKMSLTLDFATFTESTGVDYAKGKYVSHPSPKEVKTELAKIIDNLILLDRTPVLKTAFLVAWRILFTFVVQVLGGNYSSTKQVNLIQQLFSYCLLTWTKASRSLPQKKKKPKSKKIPIETKVTPPPKPTKDSEQSHSVSTGTVPVTPYKIRLQRNGLGAVLMQREKVIAYASRQLKIHEKNYTTHDLELGAVVFALKMWRHYLYSTKCVVFTDHKSLQHILDQKELNMIQHRRLELLSDYDCEIHYHLGKANEVADALS</sequence>
<reference evidence="9" key="1">
    <citation type="journal article" date="2022" name="Int. J. Mol. Sci.">
        <title>Draft Genome of Tanacetum Coccineum: Genomic Comparison of Closely Related Tanacetum-Family Plants.</title>
        <authorList>
            <person name="Yamashiro T."/>
            <person name="Shiraishi A."/>
            <person name="Nakayama K."/>
            <person name="Satake H."/>
        </authorList>
    </citation>
    <scope>NUCLEOTIDE SEQUENCE</scope>
</reference>
<evidence type="ECO:0000313" key="9">
    <source>
        <dbReference type="EMBL" id="GJS78007.1"/>
    </source>
</evidence>
<evidence type="ECO:0000256" key="4">
    <source>
        <dbReference type="ARBA" id="ARBA00022759"/>
    </source>
</evidence>
<dbReference type="PANTHER" id="PTHR34072:SF52">
    <property type="entry name" value="RIBONUCLEASE H"/>
    <property type="match status" value="1"/>
</dbReference>